<evidence type="ECO:0000313" key="1">
    <source>
        <dbReference type="EMBL" id="EGV17960.1"/>
    </source>
</evidence>
<dbReference type="EMBL" id="AFWV01000008">
    <property type="protein sequence ID" value="EGV17960.1"/>
    <property type="molecule type" value="Genomic_DNA"/>
</dbReference>
<evidence type="ECO:0000313" key="2">
    <source>
        <dbReference type="Proteomes" id="UP000005459"/>
    </source>
</evidence>
<accession>F9UC47</accession>
<dbReference type="OrthoDB" id="5774514at2"/>
<dbReference type="RefSeq" id="WP_007193372.1">
    <property type="nucleotide sequence ID" value="NZ_AFWV01000008.1"/>
</dbReference>
<organism evidence="1 2">
    <name type="scientific">Thiocapsa marina 5811</name>
    <dbReference type="NCBI Taxonomy" id="768671"/>
    <lineage>
        <taxon>Bacteria</taxon>
        <taxon>Pseudomonadati</taxon>
        <taxon>Pseudomonadota</taxon>
        <taxon>Gammaproteobacteria</taxon>
        <taxon>Chromatiales</taxon>
        <taxon>Chromatiaceae</taxon>
        <taxon>Thiocapsa</taxon>
    </lineage>
</organism>
<gene>
    <name evidence="1" type="ORF">ThimaDRAFT_2499</name>
</gene>
<dbReference type="eggNOG" id="ENOG502ZEI4">
    <property type="taxonomic scope" value="Bacteria"/>
</dbReference>
<dbReference type="AlphaFoldDB" id="F9UC47"/>
<protein>
    <submittedName>
        <fullName evidence="1">Uncharacterized protein</fullName>
    </submittedName>
</protein>
<reference evidence="1 2" key="1">
    <citation type="submission" date="2011-06" db="EMBL/GenBank/DDBJ databases">
        <title>The draft genome of Thiocapsa marina 5811.</title>
        <authorList>
            <consortium name="US DOE Joint Genome Institute (JGI-PGF)"/>
            <person name="Lucas S."/>
            <person name="Han J."/>
            <person name="Cheng J.-F."/>
            <person name="Goodwin L."/>
            <person name="Pitluck S."/>
            <person name="Peters L."/>
            <person name="Land M.L."/>
            <person name="Hauser L."/>
            <person name="Vogl K."/>
            <person name="Liu Z."/>
            <person name="Imhoff J."/>
            <person name="Thiel V."/>
            <person name="Frigaard N.-U."/>
            <person name="Bryant D."/>
            <person name="Woyke T.J."/>
        </authorList>
    </citation>
    <scope>NUCLEOTIDE SEQUENCE [LARGE SCALE GENOMIC DNA]</scope>
    <source>
        <strain evidence="1 2">5811</strain>
    </source>
</reference>
<sequence length="125" mass="14203">MEKSRKDREELLNNFYAHVLQKFDAWKATRRGEHQGYRIEGLHVVAGDLEEPVYIRDLLDVGSCEFSSCAMSGEKRLEIISELDLESLTAILAECFLMKGYDPDRAEFNTMLAILSLLGKSSQSI</sequence>
<dbReference type="Proteomes" id="UP000005459">
    <property type="component" value="Unassembled WGS sequence"/>
</dbReference>
<proteinExistence type="predicted"/>
<name>F9UC47_9GAMM</name>
<keyword evidence="2" id="KW-1185">Reference proteome</keyword>